<proteinExistence type="predicted"/>
<evidence type="ECO:0000313" key="1">
    <source>
        <dbReference type="EMBL" id="OYQ33770.1"/>
    </source>
</evidence>
<dbReference type="Proteomes" id="UP000216998">
    <property type="component" value="Unassembled WGS sequence"/>
</dbReference>
<dbReference type="AlphaFoldDB" id="A0A255YZD0"/>
<accession>A0A255YZD0</accession>
<gene>
    <name evidence="1" type="ORF">CHU95_15665</name>
</gene>
<dbReference type="EMBL" id="NOXU01000030">
    <property type="protein sequence ID" value="OYQ33770.1"/>
    <property type="molecule type" value="Genomic_DNA"/>
</dbReference>
<comment type="caution">
    <text evidence="1">The sequence shown here is derived from an EMBL/GenBank/DDBJ whole genome shotgun (WGS) entry which is preliminary data.</text>
</comment>
<organism evidence="1 2">
    <name type="scientific">Niveispirillum lacus</name>
    <dbReference type="NCBI Taxonomy" id="1981099"/>
    <lineage>
        <taxon>Bacteria</taxon>
        <taxon>Pseudomonadati</taxon>
        <taxon>Pseudomonadota</taxon>
        <taxon>Alphaproteobacteria</taxon>
        <taxon>Rhodospirillales</taxon>
        <taxon>Azospirillaceae</taxon>
        <taxon>Niveispirillum</taxon>
    </lineage>
</organism>
<protein>
    <recommendedName>
        <fullName evidence="3">Short-chain dehydrogenase</fullName>
    </recommendedName>
</protein>
<sequence length="81" mass="8281">MGFGLGSHVPFAGVADYAGSKSALSFYAKGVARDLGGRDITVNLVQPGVMPTDMAASGRVPAGSLVWREGEGITVSVHPVH</sequence>
<dbReference type="OrthoDB" id="154414at2"/>
<evidence type="ECO:0008006" key="3">
    <source>
        <dbReference type="Google" id="ProtNLM"/>
    </source>
</evidence>
<evidence type="ECO:0000313" key="2">
    <source>
        <dbReference type="Proteomes" id="UP000216998"/>
    </source>
</evidence>
<dbReference type="Pfam" id="PF00106">
    <property type="entry name" value="adh_short"/>
    <property type="match status" value="1"/>
</dbReference>
<name>A0A255YZD0_9PROT</name>
<dbReference type="RefSeq" id="WP_094457209.1">
    <property type="nucleotide sequence ID" value="NZ_NOXU01000030.1"/>
</dbReference>
<dbReference type="Gene3D" id="3.40.50.720">
    <property type="entry name" value="NAD(P)-binding Rossmann-like Domain"/>
    <property type="match status" value="1"/>
</dbReference>
<dbReference type="PRINTS" id="PR00081">
    <property type="entry name" value="GDHRDH"/>
</dbReference>
<dbReference type="SUPFAM" id="SSF51735">
    <property type="entry name" value="NAD(P)-binding Rossmann-fold domains"/>
    <property type="match status" value="1"/>
</dbReference>
<reference evidence="1 2" key="1">
    <citation type="submission" date="2017-07" db="EMBL/GenBank/DDBJ databases">
        <title>Niveispirillum cyanobacteriorum sp. nov., isolated from cyanobacterial aggregates in a eutrophic lake.</title>
        <authorList>
            <person name="Cai H."/>
        </authorList>
    </citation>
    <scope>NUCLEOTIDE SEQUENCE [LARGE SCALE GENOMIC DNA]</scope>
    <source>
        <strain evidence="2">TH1-14</strain>
    </source>
</reference>
<dbReference type="InterPro" id="IPR002347">
    <property type="entry name" value="SDR_fam"/>
</dbReference>
<keyword evidence="2" id="KW-1185">Reference proteome</keyword>
<dbReference type="InterPro" id="IPR036291">
    <property type="entry name" value="NAD(P)-bd_dom_sf"/>
</dbReference>